<keyword evidence="2" id="KW-1185">Reference proteome</keyword>
<evidence type="ECO:0000313" key="2">
    <source>
        <dbReference type="Proteomes" id="UP000799755"/>
    </source>
</evidence>
<protein>
    <submittedName>
        <fullName evidence="1">Uncharacterized protein</fullName>
    </submittedName>
</protein>
<name>A0ACB6R292_9PLEO</name>
<accession>A0ACB6R292</accession>
<organism evidence="1 2">
    <name type="scientific">Lindgomyces ingoldianus</name>
    <dbReference type="NCBI Taxonomy" id="673940"/>
    <lineage>
        <taxon>Eukaryota</taxon>
        <taxon>Fungi</taxon>
        <taxon>Dikarya</taxon>
        <taxon>Ascomycota</taxon>
        <taxon>Pezizomycotina</taxon>
        <taxon>Dothideomycetes</taxon>
        <taxon>Pleosporomycetidae</taxon>
        <taxon>Pleosporales</taxon>
        <taxon>Lindgomycetaceae</taxon>
        <taxon>Lindgomyces</taxon>
    </lineage>
</organism>
<dbReference type="EMBL" id="MU003500">
    <property type="protein sequence ID" value="KAF2473368.1"/>
    <property type="molecule type" value="Genomic_DNA"/>
</dbReference>
<sequence length="357" mass="42191">MATTPALPLDIWLLVFAYADDPNLLWSTCRNVSRFLRDCVDDFFRHGILQNTFIDLHYSDIHSRPGPLNGYIHIPMVFDRLSDDGLRAVFVQRAYKPIKQMECCYVWGSVRGWVPFIERHCQEMRKALPLILGKSQPSQEPPLWEREHARLRNWLDADGKKTYLLQLRNLTSIGRGDRPPHFIKVVDEVNDTELVDLVVDCESREVSFDWRQTYSAFFREQEFMNRALNRGKKQKKKRTYSEDIVAVTNVFLFDHLNTKMARAREKRLQAWTAKNKHRMSTEVRQWTEQSVGIEKERLRRALCFDNLQPVPEDRDVNEDIEIVPERLADDHPDLLFWPWSDDNGFFVRQPRKSCVIL</sequence>
<comment type="caution">
    <text evidence="1">The sequence shown here is derived from an EMBL/GenBank/DDBJ whole genome shotgun (WGS) entry which is preliminary data.</text>
</comment>
<reference evidence="1" key="1">
    <citation type="journal article" date="2020" name="Stud. Mycol.">
        <title>101 Dothideomycetes genomes: a test case for predicting lifestyles and emergence of pathogens.</title>
        <authorList>
            <person name="Haridas S."/>
            <person name="Albert R."/>
            <person name="Binder M."/>
            <person name="Bloem J."/>
            <person name="Labutti K."/>
            <person name="Salamov A."/>
            <person name="Andreopoulos B."/>
            <person name="Baker S."/>
            <person name="Barry K."/>
            <person name="Bills G."/>
            <person name="Bluhm B."/>
            <person name="Cannon C."/>
            <person name="Castanera R."/>
            <person name="Culley D."/>
            <person name="Daum C."/>
            <person name="Ezra D."/>
            <person name="Gonzalez J."/>
            <person name="Henrissat B."/>
            <person name="Kuo A."/>
            <person name="Liang C."/>
            <person name="Lipzen A."/>
            <person name="Lutzoni F."/>
            <person name="Magnuson J."/>
            <person name="Mondo S."/>
            <person name="Nolan M."/>
            <person name="Ohm R."/>
            <person name="Pangilinan J."/>
            <person name="Park H.-J."/>
            <person name="Ramirez L."/>
            <person name="Alfaro M."/>
            <person name="Sun H."/>
            <person name="Tritt A."/>
            <person name="Yoshinaga Y."/>
            <person name="Zwiers L.-H."/>
            <person name="Turgeon B."/>
            <person name="Goodwin S."/>
            <person name="Spatafora J."/>
            <person name="Crous P."/>
            <person name="Grigoriev I."/>
        </authorList>
    </citation>
    <scope>NUCLEOTIDE SEQUENCE</scope>
    <source>
        <strain evidence="1">ATCC 200398</strain>
    </source>
</reference>
<proteinExistence type="predicted"/>
<evidence type="ECO:0000313" key="1">
    <source>
        <dbReference type="EMBL" id="KAF2473368.1"/>
    </source>
</evidence>
<gene>
    <name evidence="1" type="ORF">BDR25DRAFT_302296</name>
</gene>
<dbReference type="Proteomes" id="UP000799755">
    <property type="component" value="Unassembled WGS sequence"/>
</dbReference>